<dbReference type="Pfam" id="PF23562">
    <property type="entry name" value="AMP-binding_C_3"/>
    <property type="match status" value="1"/>
</dbReference>
<dbReference type="PANTHER" id="PTHR43813">
    <property type="entry name" value="ACYL-ACTIVATING ENZYME 16, CHLOROPLASTIC-RELATED"/>
    <property type="match status" value="1"/>
</dbReference>
<feature type="compositionally biased region" description="Low complexity" evidence="1">
    <location>
        <begin position="1"/>
        <end position="18"/>
    </location>
</feature>
<dbReference type="InterPro" id="IPR000873">
    <property type="entry name" value="AMP-dep_synth/lig_dom"/>
</dbReference>
<organism evidence="3 4">
    <name type="scientific">Chlorella vulgaris</name>
    <name type="common">Green alga</name>
    <dbReference type="NCBI Taxonomy" id="3077"/>
    <lineage>
        <taxon>Eukaryota</taxon>
        <taxon>Viridiplantae</taxon>
        <taxon>Chlorophyta</taxon>
        <taxon>core chlorophytes</taxon>
        <taxon>Trebouxiophyceae</taxon>
        <taxon>Chlorellales</taxon>
        <taxon>Chlorellaceae</taxon>
        <taxon>Chlorella clade</taxon>
        <taxon>Chlorella</taxon>
    </lineage>
</organism>
<keyword evidence="4" id="KW-1185">Reference proteome</keyword>
<sequence>MSAATKQRANAAAQRAQTGLVPTRVAAPLRPDHRPRSTRSNAYSRRRVACQLQLTKPGPAPRQPVELSPPAPTGGGLHTLPQLWDGLAARYGDAMAVQDPHQSPASRYSFAELADSIHQFAAGLQSLGLSKGDKVSLFSENSSRWLVADQAIMMCGAADAVRGTGSSLEELRYIMQHSESSALVVQDAATLDKLLPALEAASPQASPIRFVVLLWGEASSNAASALGQRLLSFDAVLARGAGRTFHPPQDLSGSDLATLVYTSGTTGQPKGVMLTHSNLLYQVNHLDNFLPVDAGDRTLSLLPPWHIYERACGYYLSSRGAGQVYSNIRKFREDLTTYPPDYFVCVPLVLDTLHGRVLQTLKKASSLRRTLATSLLAASAAFVRARRVVEGVDLRYAVQPRPLTALVAAWLQMRLLVPLYWLCQRLVVAKVRTALGIRSCVISGGGSLAAHLDDFYESIGLPVINGWGLTETSPVLACRVNQPGQNVRGSVGQPTPGTEVRVVDPETLADVAEGQQGLLLARGPGVMAGYWQDDAATAKAFKASEGWFDTGDLGWRAPAGVAGSNMAGSIVLTGRAKDTIVLTSGENVEPQPLEDALCCSPFIKFAVLAGHGRRALGALIVPNSEALEELAAARGGPLTDEAVRELVGAEVRSALASRMRWEHVAAFEVLAEPFSVEDGTLTRTMKPRRQAIMEKYAVQVARLESQLR</sequence>
<dbReference type="Proteomes" id="UP001055712">
    <property type="component" value="Unassembled WGS sequence"/>
</dbReference>
<dbReference type="InterPro" id="IPR052987">
    <property type="entry name" value="Chloroplast_AMP-bd_Enzymes"/>
</dbReference>
<evidence type="ECO:0000313" key="4">
    <source>
        <dbReference type="Proteomes" id="UP001055712"/>
    </source>
</evidence>
<dbReference type="InterPro" id="IPR042099">
    <property type="entry name" value="ANL_N_sf"/>
</dbReference>
<dbReference type="SUPFAM" id="SSF56801">
    <property type="entry name" value="Acetyl-CoA synthetase-like"/>
    <property type="match status" value="1"/>
</dbReference>
<feature type="region of interest" description="Disordered" evidence="1">
    <location>
        <begin position="1"/>
        <end position="79"/>
    </location>
</feature>
<dbReference type="GO" id="GO:0030497">
    <property type="term" value="P:fatty acid elongation"/>
    <property type="evidence" value="ECO:0007669"/>
    <property type="project" value="TreeGrafter"/>
</dbReference>
<protein>
    <recommendedName>
        <fullName evidence="2">AMP-dependent synthetase/ligase domain-containing protein</fullName>
    </recommendedName>
</protein>
<proteinExistence type="predicted"/>
<accession>A0A9D4TQG6</accession>
<reference evidence="3" key="2">
    <citation type="submission" date="2020-11" db="EMBL/GenBank/DDBJ databases">
        <authorList>
            <person name="Cecchin M."/>
            <person name="Marcolungo L."/>
            <person name="Rossato M."/>
            <person name="Girolomoni L."/>
            <person name="Cosentino E."/>
            <person name="Cuine S."/>
            <person name="Li-Beisson Y."/>
            <person name="Delledonne M."/>
            <person name="Ballottari M."/>
        </authorList>
    </citation>
    <scope>NUCLEOTIDE SEQUENCE</scope>
    <source>
        <strain evidence="3">211/11P</strain>
        <tissue evidence="3">Whole cell</tissue>
    </source>
</reference>
<reference evidence="3" key="1">
    <citation type="journal article" date="2019" name="Plant J.">
        <title>Chlorella vulgaris genome assembly and annotation reveals the molecular basis for metabolic acclimation to high light conditions.</title>
        <authorList>
            <person name="Cecchin M."/>
            <person name="Marcolungo L."/>
            <person name="Rossato M."/>
            <person name="Girolomoni L."/>
            <person name="Cosentino E."/>
            <person name="Cuine S."/>
            <person name="Li-Beisson Y."/>
            <person name="Delledonne M."/>
            <person name="Ballottari M."/>
        </authorList>
    </citation>
    <scope>NUCLEOTIDE SEQUENCE</scope>
    <source>
        <strain evidence="3">211/11P</strain>
    </source>
</reference>
<dbReference type="PANTHER" id="PTHR43813:SF1">
    <property type="entry name" value="ACYL-ACTIVATING ENZYME 16, CHLOROPLASTIC-RELATED"/>
    <property type="match status" value="1"/>
</dbReference>
<evidence type="ECO:0000256" key="1">
    <source>
        <dbReference type="SAM" id="MobiDB-lite"/>
    </source>
</evidence>
<dbReference type="EMBL" id="SIDB01000006">
    <property type="protein sequence ID" value="KAI3431692.1"/>
    <property type="molecule type" value="Genomic_DNA"/>
</dbReference>
<feature type="domain" description="AMP-dependent synthetase/ligase" evidence="2">
    <location>
        <begin position="88"/>
        <end position="531"/>
    </location>
</feature>
<evidence type="ECO:0000313" key="3">
    <source>
        <dbReference type="EMBL" id="KAI3431692.1"/>
    </source>
</evidence>
<dbReference type="PROSITE" id="PS00455">
    <property type="entry name" value="AMP_BINDING"/>
    <property type="match status" value="1"/>
</dbReference>
<name>A0A9D4TQG6_CHLVU</name>
<comment type="caution">
    <text evidence="3">The sequence shown here is derived from an EMBL/GenBank/DDBJ whole genome shotgun (WGS) entry which is preliminary data.</text>
</comment>
<feature type="compositionally biased region" description="Pro residues" evidence="1">
    <location>
        <begin position="58"/>
        <end position="72"/>
    </location>
</feature>
<dbReference type="AlphaFoldDB" id="A0A9D4TQG6"/>
<dbReference type="GO" id="GO:0008922">
    <property type="term" value="F:long-chain fatty acid [acyl-carrier-protein] ligase activity"/>
    <property type="evidence" value="ECO:0007669"/>
    <property type="project" value="TreeGrafter"/>
</dbReference>
<dbReference type="Gene3D" id="3.40.50.12780">
    <property type="entry name" value="N-terminal domain of ligase-like"/>
    <property type="match status" value="2"/>
</dbReference>
<evidence type="ECO:0000259" key="2">
    <source>
        <dbReference type="Pfam" id="PF00501"/>
    </source>
</evidence>
<gene>
    <name evidence="3" type="ORF">D9Q98_004738</name>
</gene>
<dbReference type="GO" id="GO:0009507">
    <property type="term" value="C:chloroplast"/>
    <property type="evidence" value="ECO:0007669"/>
    <property type="project" value="TreeGrafter"/>
</dbReference>
<dbReference type="InterPro" id="IPR020845">
    <property type="entry name" value="AMP-binding_CS"/>
</dbReference>
<dbReference type="Pfam" id="PF00501">
    <property type="entry name" value="AMP-binding"/>
    <property type="match status" value="1"/>
</dbReference>
<dbReference type="OrthoDB" id="1700726at2759"/>